<feature type="transmembrane region" description="Helical" evidence="5">
    <location>
        <begin position="181"/>
        <end position="204"/>
    </location>
</feature>
<name>A0A815H6H0_ADIRI</name>
<protein>
    <recommendedName>
        <fullName evidence="8">PRA1 family protein</fullName>
    </recommendedName>
</protein>
<feature type="transmembrane region" description="Helical" evidence="5">
    <location>
        <begin position="83"/>
        <end position="100"/>
    </location>
</feature>
<dbReference type="AlphaFoldDB" id="A0A815H6H0"/>
<organism evidence="6 7">
    <name type="scientific">Adineta ricciae</name>
    <name type="common">Rotifer</name>
    <dbReference type="NCBI Taxonomy" id="249248"/>
    <lineage>
        <taxon>Eukaryota</taxon>
        <taxon>Metazoa</taxon>
        <taxon>Spiralia</taxon>
        <taxon>Gnathifera</taxon>
        <taxon>Rotifera</taxon>
        <taxon>Eurotatoria</taxon>
        <taxon>Bdelloidea</taxon>
        <taxon>Adinetida</taxon>
        <taxon>Adinetidae</taxon>
        <taxon>Adineta</taxon>
    </lineage>
</organism>
<evidence type="ECO:0000313" key="6">
    <source>
        <dbReference type="EMBL" id="CAF1350194.1"/>
    </source>
</evidence>
<evidence type="ECO:0000256" key="3">
    <source>
        <dbReference type="ARBA" id="ARBA00022989"/>
    </source>
</evidence>
<evidence type="ECO:0000256" key="4">
    <source>
        <dbReference type="ARBA" id="ARBA00023136"/>
    </source>
</evidence>
<sequence>MNTGSNIAQEIRDRISTSNELRFAPFRPLSEFITNATWNVPNFSDLPKLNNRIISNLIYYQTNYFVFGIALFLLVGINYPVDFLFGLVVVSALLMGFIYISSSARANNNNVLATVEHFLRSAKEDRPIIVLVAVLGASYFILSFLGKLFIFFLGIVLPVQAILLHATLCRRNMSNKVVNKISQFSLQGTPMGVFLAALGLQVVMSNSEHQFRIPPIRSIREFIGGDEWAKPSFNPNELRELEKQVIANMIYYQSNYGAIAIPFLLLVAFFYPAAIIFGLVIFAALLAGFVYTQKQRTALTVLFHDRPILVLIILLFAAFLVIRMFGTVFIFLLGIALPLALIVGHATARTQTLQNKAENAVESLSLQATPMGLLLSWLGAKPTEESTTKRR</sequence>
<feature type="transmembrane region" description="Helical" evidence="5">
    <location>
        <begin position="258"/>
        <end position="291"/>
    </location>
</feature>
<accession>A0A815H6H0</accession>
<comment type="caution">
    <text evidence="6">The sequence shown here is derived from an EMBL/GenBank/DDBJ whole genome shotgun (WGS) entry which is preliminary data.</text>
</comment>
<gene>
    <name evidence="6" type="ORF">XAT740_LOCUS31440</name>
</gene>
<dbReference type="EMBL" id="CAJNOR010002864">
    <property type="protein sequence ID" value="CAF1350194.1"/>
    <property type="molecule type" value="Genomic_DNA"/>
</dbReference>
<evidence type="ECO:0000256" key="1">
    <source>
        <dbReference type="ARBA" id="ARBA00004141"/>
    </source>
</evidence>
<dbReference type="GO" id="GO:0016020">
    <property type="term" value="C:membrane"/>
    <property type="evidence" value="ECO:0007669"/>
    <property type="project" value="UniProtKB-SubCell"/>
</dbReference>
<dbReference type="PANTHER" id="PTHR12859">
    <property type="entry name" value="PRA1 PROTEIN"/>
    <property type="match status" value="1"/>
</dbReference>
<keyword evidence="4 5" id="KW-0472">Membrane</keyword>
<dbReference type="Proteomes" id="UP000663828">
    <property type="component" value="Unassembled WGS sequence"/>
</dbReference>
<dbReference type="InterPro" id="IPR004895">
    <property type="entry name" value="Prenylated_rab_accept_PRA1"/>
</dbReference>
<dbReference type="PANTHER" id="PTHR12859:SF0">
    <property type="entry name" value="PRA1 FAMILY PROTEIN"/>
    <property type="match status" value="1"/>
</dbReference>
<comment type="subcellular location">
    <subcellularLocation>
        <location evidence="1">Membrane</location>
        <topology evidence="1">Multi-pass membrane protein</topology>
    </subcellularLocation>
</comment>
<keyword evidence="3 5" id="KW-1133">Transmembrane helix</keyword>
<feature type="transmembrane region" description="Helical" evidence="5">
    <location>
        <begin position="128"/>
        <end position="145"/>
    </location>
</feature>
<dbReference type="Pfam" id="PF03208">
    <property type="entry name" value="PRA1"/>
    <property type="match status" value="2"/>
</dbReference>
<keyword evidence="7" id="KW-1185">Reference proteome</keyword>
<reference evidence="6" key="1">
    <citation type="submission" date="2021-02" db="EMBL/GenBank/DDBJ databases">
        <authorList>
            <person name="Nowell W R."/>
        </authorList>
    </citation>
    <scope>NUCLEOTIDE SEQUENCE</scope>
</reference>
<evidence type="ECO:0008006" key="8">
    <source>
        <dbReference type="Google" id="ProtNLM"/>
    </source>
</evidence>
<proteinExistence type="predicted"/>
<evidence type="ECO:0000256" key="2">
    <source>
        <dbReference type="ARBA" id="ARBA00022692"/>
    </source>
</evidence>
<feature type="transmembrane region" description="Helical" evidence="5">
    <location>
        <begin position="303"/>
        <end position="322"/>
    </location>
</feature>
<feature type="transmembrane region" description="Helical" evidence="5">
    <location>
        <begin position="328"/>
        <end position="348"/>
    </location>
</feature>
<evidence type="ECO:0000313" key="7">
    <source>
        <dbReference type="Proteomes" id="UP000663828"/>
    </source>
</evidence>
<feature type="transmembrane region" description="Helical" evidence="5">
    <location>
        <begin position="57"/>
        <end position="77"/>
    </location>
</feature>
<evidence type="ECO:0000256" key="5">
    <source>
        <dbReference type="SAM" id="Phobius"/>
    </source>
</evidence>
<feature type="transmembrane region" description="Helical" evidence="5">
    <location>
        <begin position="151"/>
        <end position="169"/>
    </location>
</feature>
<keyword evidence="2 5" id="KW-0812">Transmembrane</keyword>